<evidence type="ECO:0000259" key="3">
    <source>
        <dbReference type="Pfam" id="PF00857"/>
    </source>
</evidence>
<dbReference type="EMBL" id="JAFBCV010000023">
    <property type="protein sequence ID" value="MBM7841164.1"/>
    <property type="molecule type" value="Genomic_DNA"/>
</dbReference>
<evidence type="ECO:0000313" key="5">
    <source>
        <dbReference type="Proteomes" id="UP001179280"/>
    </source>
</evidence>
<dbReference type="SUPFAM" id="SSF52499">
    <property type="entry name" value="Isochorismatase-like hydrolases"/>
    <property type="match status" value="1"/>
</dbReference>
<reference evidence="4" key="1">
    <citation type="submission" date="2021-01" db="EMBL/GenBank/DDBJ databases">
        <title>Genomic Encyclopedia of Type Strains, Phase IV (KMG-IV): sequencing the most valuable type-strain genomes for metagenomic binning, comparative biology and taxonomic classification.</title>
        <authorList>
            <person name="Goeker M."/>
        </authorList>
    </citation>
    <scope>NUCLEOTIDE SEQUENCE</scope>
    <source>
        <strain evidence="4">DSM 21943</strain>
    </source>
</reference>
<dbReference type="InterPro" id="IPR000868">
    <property type="entry name" value="Isochorismatase-like_dom"/>
</dbReference>
<dbReference type="Proteomes" id="UP001179280">
    <property type="component" value="Unassembled WGS sequence"/>
</dbReference>
<evidence type="ECO:0000256" key="1">
    <source>
        <dbReference type="ARBA" id="ARBA00006336"/>
    </source>
</evidence>
<comment type="caution">
    <text evidence="4">The sequence shown here is derived from an EMBL/GenBank/DDBJ whole genome shotgun (WGS) entry which is preliminary data.</text>
</comment>
<keyword evidence="5" id="KW-1185">Reference proteome</keyword>
<dbReference type="InterPro" id="IPR036380">
    <property type="entry name" value="Isochorismatase-like_sf"/>
</dbReference>
<sequence>MNKALIVIDYTNDFIADNGALTVGEPGQKIESAILEKVNQFHQEQEFIVYAVDIHEENDPMHPETNLYPPHNIRQTKGRELYGKVKDQYDMIKQKSHVVWLDKTRYSAFVGTNLDLILRERGINEVHLVGDVTDICVLHTAVYAYSLGYKITIYKEAVASFDQVGHEWALRHFENALGATIK</sequence>
<gene>
    <name evidence="4" type="ORF">JOC54_004465</name>
</gene>
<dbReference type="CDD" id="cd00431">
    <property type="entry name" value="cysteine_hydrolases"/>
    <property type="match status" value="1"/>
</dbReference>
<dbReference type="Gene3D" id="3.40.50.850">
    <property type="entry name" value="Isochorismatase-like"/>
    <property type="match status" value="1"/>
</dbReference>
<dbReference type="InterPro" id="IPR050272">
    <property type="entry name" value="Isochorismatase-like_hydrls"/>
</dbReference>
<comment type="similarity">
    <text evidence="1">Belongs to the isochorismatase family.</text>
</comment>
<organism evidence="4 5">
    <name type="scientific">Shouchella xiaoxiensis</name>
    <dbReference type="NCBI Taxonomy" id="766895"/>
    <lineage>
        <taxon>Bacteria</taxon>
        <taxon>Bacillati</taxon>
        <taxon>Bacillota</taxon>
        <taxon>Bacilli</taxon>
        <taxon>Bacillales</taxon>
        <taxon>Bacillaceae</taxon>
        <taxon>Shouchella</taxon>
    </lineage>
</organism>
<evidence type="ECO:0000256" key="2">
    <source>
        <dbReference type="ARBA" id="ARBA00022801"/>
    </source>
</evidence>
<feature type="domain" description="Isochorismatase-like" evidence="3">
    <location>
        <begin position="4"/>
        <end position="180"/>
    </location>
</feature>
<accession>A0ABS2T384</accession>
<dbReference type="RefSeq" id="WP_204469135.1">
    <property type="nucleotide sequence ID" value="NZ_JAFBCV010000023.1"/>
</dbReference>
<dbReference type="Pfam" id="PF00857">
    <property type="entry name" value="Isochorismatase"/>
    <property type="match status" value="1"/>
</dbReference>
<dbReference type="PANTHER" id="PTHR43540">
    <property type="entry name" value="PEROXYUREIDOACRYLATE/UREIDOACRYLATE AMIDOHYDROLASE-RELATED"/>
    <property type="match status" value="1"/>
</dbReference>
<name>A0ABS2T384_9BACI</name>
<evidence type="ECO:0000313" key="4">
    <source>
        <dbReference type="EMBL" id="MBM7841164.1"/>
    </source>
</evidence>
<keyword evidence="2" id="KW-0378">Hydrolase</keyword>
<dbReference type="PANTHER" id="PTHR43540:SF10">
    <property type="entry name" value="ISOCHORISMATASE"/>
    <property type="match status" value="1"/>
</dbReference>
<protein>
    <submittedName>
        <fullName evidence="4">Nicotinamidase-related amidase</fullName>
    </submittedName>
</protein>
<proteinExistence type="inferred from homology"/>